<dbReference type="InterPro" id="IPR036582">
    <property type="entry name" value="Mao_N_sf"/>
</dbReference>
<feature type="domain" description="Copper amine oxidase-like N-terminal" evidence="2">
    <location>
        <begin position="37"/>
        <end position="85"/>
    </location>
</feature>
<feature type="signal peptide" evidence="1">
    <location>
        <begin position="1"/>
        <end position="22"/>
    </location>
</feature>
<dbReference type="SUPFAM" id="SSF55383">
    <property type="entry name" value="Copper amine oxidase, domain N"/>
    <property type="match status" value="1"/>
</dbReference>
<protein>
    <recommendedName>
        <fullName evidence="2">Copper amine oxidase-like N-terminal domain-containing protein</fullName>
    </recommendedName>
</protein>
<dbReference type="OrthoDB" id="2655886at2"/>
<organism evidence="3 4">
    <name type="scientific">Paenibacillus pectinilyticus</name>
    <dbReference type="NCBI Taxonomy" id="512399"/>
    <lineage>
        <taxon>Bacteria</taxon>
        <taxon>Bacillati</taxon>
        <taxon>Bacillota</taxon>
        <taxon>Bacilli</taxon>
        <taxon>Bacillales</taxon>
        <taxon>Paenibacillaceae</taxon>
        <taxon>Paenibacillus</taxon>
    </lineage>
</organism>
<dbReference type="EMBL" id="LYPC01000022">
    <property type="protein sequence ID" value="OCT13670.1"/>
    <property type="molecule type" value="Genomic_DNA"/>
</dbReference>
<dbReference type="InterPro" id="IPR011050">
    <property type="entry name" value="Pectin_lyase_fold/virulence"/>
</dbReference>
<dbReference type="Proteomes" id="UP000093309">
    <property type="component" value="Unassembled WGS sequence"/>
</dbReference>
<dbReference type="RefSeq" id="WP_065853731.1">
    <property type="nucleotide sequence ID" value="NZ_LYPC01000022.1"/>
</dbReference>
<keyword evidence="1" id="KW-0732">Signal</keyword>
<gene>
    <name evidence="3" type="ORF">A8709_18965</name>
</gene>
<dbReference type="InterPro" id="IPR012854">
    <property type="entry name" value="Cu_amine_oxidase-like_N"/>
</dbReference>
<keyword evidence="4" id="KW-1185">Reference proteome</keyword>
<dbReference type="AlphaFoldDB" id="A0A1C0ZZY5"/>
<proteinExistence type="predicted"/>
<comment type="caution">
    <text evidence="3">The sequence shown here is derived from an EMBL/GenBank/DDBJ whole genome shotgun (WGS) entry which is preliminary data.</text>
</comment>
<accession>A0A1C0ZZY5</accession>
<sequence>MKKFIFGLSCGLMIAGSTAAFASDSIQALLFPARFEINGSAVDLGKDYQVLNVDGHAYVPVRFVAENLGANIDYDTDSQKIVIQNRPLDITDPDYKTISVGNLILTKDGDNTKVTGQLKFDGVGITQNSINALLTFYNEDNVKIGDVTISGDDFGVDAKTFVTEGKGDFRKYDAAYLNIRSVNQKVILDEPTTAYTDTKLKYSLNLPKSWMDNYRIGEMLENESNTANIHFYDRANLQYGGILFSISIWTKSDWINNGPTAKSIARLYILGEDEDRVFVMSLPGDVQFNPHDAQLTAGYKEMSDQIGKIRTSLKFVK</sequence>
<name>A0A1C0ZZY5_9BACL</name>
<dbReference type="Pfam" id="PF07833">
    <property type="entry name" value="Cu_amine_oxidN1"/>
    <property type="match status" value="1"/>
</dbReference>
<evidence type="ECO:0000256" key="1">
    <source>
        <dbReference type="SAM" id="SignalP"/>
    </source>
</evidence>
<evidence type="ECO:0000313" key="4">
    <source>
        <dbReference type="Proteomes" id="UP000093309"/>
    </source>
</evidence>
<evidence type="ECO:0000313" key="3">
    <source>
        <dbReference type="EMBL" id="OCT13670.1"/>
    </source>
</evidence>
<dbReference type="SUPFAM" id="SSF51126">
    <property type="entry name" value="Pectin lyase-like"/>
    <property type="match status" value="1"/>
</dbReference>
<feature type="chain" id="PRO_5008649720" description="Copper amine oxidase-like N-terminal domain-containing protein" evidence="1">
    <location>
        <begin position="23"/>
        <end position="317"/>
    </location>
</feature>
<evidence type="ECO:0000259" key="2">
    <source>
        <dbReference type="Pfam" id="PF07833"/>
    </source>
</evidence>
<reference evidence="4" key="1">
    <citation type="submission" date="2016-05" db="EMBL/GenBank/DDBJ databases">
        <title>Paenibacillus oryzae. sp. nov., isolated from the rice root.</title>
        <authorList>
            <person name="Zhang J."/>
            <person name="Zhang X."/>
        </authorList>
    </citation>
    <scope>NUCLEOTIDE SEQUENCE [LARGE SCALE GENOMIC DNA]</scope>
    <source>
        <strain evidence="4">KCTC13222</strain>
    </source>
</reference>